<gene>
    <name evidence="2" type="ORF">E2562_038091</name>
</gene>
<reference evidence="2 3" key="1">
    <citation type="submission" date="2019-11" db="EMBL/GenBank/DDBJ databases">
        <title>Whole genome sequence of Oryza granulata.</title>
        <authorList>
            <person name="Li W."/>
        </authorList>
    </citation>
    <scope>NUCLEOTIDE SEQUENCE [LARGE SCALE GENOMIC DNA]</scope>
    <source>
        <strain evidence="3">cv. Menghai</strain>
        <tissue evidence="2">Leaf</tissue>
    </source>
</reference>
<feature type="region of interest" description="Disordered" evidence="1">
    <location>
        <begin position="13"/>
        <end position="72"/>
    </location>
</feature>
<protein>
    <submittedName>
        <fullName evidence="2">Uncharacterized protein</fullName>
    </submittedName>
</protein>
<accession>A0A6G1CBR8</accession>
<feature type="compositionally biased region" description="Basic and acidic residues" evidence="1">
    <location>
        <begin position="62"/>
        <end position="72"/>
    </location>
</feature>
<proteinExistence type="predicted"/>
<evidence type="ECO:0000313" key="3">
    <source>
        <dbReference type="Proteomes" id="UP000479710"/>
    </source>
</evidence>
<evidence type="ECO:0000256" key="1">
    <source>
        <dbReference type="SAM" id="MobiDB-lite"/>
    </source>
</evidence>
<keyword evidence="3" id="KW-1185">Reference proteome</keyword>
<dbReference type="AlphaFoldDB" id="A0A6G1CBR8"/>
<dbReference type="EMBL" id="SPHZ02000010">
    <property type="protein sequence ID" value="KAF0897501.1"/>
    <property type="molecule type" value="Genomic_DNA"/>
</dbReference>
<feature type="compositionally biased region" description="Basic residues" evidence="1">
    <location>
        <begin position="13"/>
        <end position="24"/>
    </location>
</feature>
<evidence type="ECO:0000313" key="2">
    <source>
        <dbReference type="EMBL" id="KAF0897501.1"/>
    </source>
</evidence>
<dbReference type="Proteomes" id="UP000479710">
    <property type="component" value="Unassembled WGS sequence"/>
</dbReference>
<organism evidence="2 3">
    <name type="scientific">Oryza meyeriana var. granulata</name>
    <dbReference type="NCBI Taxonomy" id="110450"/>
    <lineage>
        <taxon>Eukaryota</taxon>
        <taxon>Viridiplantae</taxon>
        <taxon>Streptophyta</taxon>
        <taxon>Embryophyta</taxon>
        <taxon>Tracheophyta</taxon>
        <taxon>Spermatophyta</taxon>
        <taxon>Magnoliopsida</taxon>
        <taxon>Liliopsida</taxon>
        <taxon>Poales</taxon>
        <taxon>Poaceae</taxon>
        <taxon>BOP clade</taxon>
        <taxon>Oryzoideae</taxon>
        <taxon>Oryzeae</taxon>
        <taxon>Oryzinae</taxon>
        <taxon>Oryza</taxon>
        <taxon>Oryza meyeriana</taxon>
    </lineage>
</organism>
<comment type="caution">
    <text evidence="2">The sequence shown here is derived from an EMBL/GenBank/DDBJ whole genome shotgun (WGS) entry which is preliminary data.</text>
</comment>
<feature type="compositionally biased region" description="Low complexity" evidence="1">
    <location>
        <begin position="38"/>
        <end position="55"/>
    </location>
</feature>
<sequence>MVAWCVAKQARPRRRLGGRVARARPKGDEPPRSRLRGRGSSLVRGQPCGLAGPGARVRRRPGRDGKRLAYRA</sequence>
<name>A0A6G1CBR8_9ORYZ</name>